<organism evidence="10">
    <name type="scientific">Melampsora larici-populina (strain 98AG31 / pathotype 3-4-7)</name>
    <name type="common">Poplar leaf rust fungus</name>
    <dbReference type="NCBI Taxonomy" id="747676"/>
    <lineage>
        <taxon>Eukaryota</taxon>
        <taxon>Fungi</taxon>
        <taxon>Dikarya</taxon>
        <taxon>Basidiomycota</taxon>
        <taxon>Pucciniomycotina</taxon>
        <taxon>Pucciniomycetes</taxon>
        <taxon>Pucciniales</taxon>
        <taxon>Melampsoraceae</taxon>
        <taxon>Melampsora</taxon>
    </lineage>
</organism>
<dbReference type="CDD" id="cd22325">
    <property type="entry name" value="ERCC1_C-like"/>
    <property type="match status" value="1"/>
</dbReference>
<evidence type="ECO:0000256" key="1">
    <source>
        <dbReference type="ARBA" id="ARBA00004123"/>
    </source>
</evidence>
<dbReference type="HOGENOM" id="CLU_041616_3_0_1"/>
<dbReference type="PANTHER" id="PTHR12749">
    <property type="entry name" value="EXCISION REPAIR CROSS-COMPLEMENTING 1 ERCC1"/>
    <property type="match status" value="1"/>
</dbReference>
<evidence type="ECO:0000256" key="7">
    <source>
        <dbReference type="ARBA" id="ARBA00071993"/>
    </source>
</evidence>
<evidence type="ECO:0000313" key="10">
    <source>
        <dbReference type="Proteomes" id="UP000001072"/>
    </source>
</evidence>
<keyword evidence="5" id="KW-0234">DNA repair</keyword>
<dbReference type="GO" id="GO:0070914">
    <property type="term" value="P:UV-damage excision repair"/>
    <property type="evidence" value="ECO:0007669"/>
    <property type="project" value="TreeGrafter"/>
</dbReference>
<keyword evidence="10" id="KW-1185">Reference proteome</keyword>
<evidence type="ECO:0000256" key="2">
    <source>
        <dbReference type="ARBA" id="ARBA00008283"/>
    </source>
</evidence>
<dbReference type="InterPro" id="IPR011335">
    <property type="entry name" value="Restrct_endonuc-II-like"/>
</dbReference>
<keyword evidence="3" id="KW-0227">DNA damage</keyword>
<evidence type="ECO:0000259" key="8">
    <source>
        <dbReference type="Pfam" id="PF03834"/>
    </source>
</evidence>
<dbReference type="GO" id="GO:0006312">
    <property type="term" value="P:mitotic recombination"/>
    <property type="evidence" value="ECO:0007669"/>
    <property type="project" value="TreeGrafter"/>
</dbReference>
<dbReference type="eggNOG" id="KOG2841">
    <property type="taxonomic scope" value="Eukaryota"/>
</dbReference>
<proteinExistence type="inferred from homology"/>
<dbReference type="Gene3D" id="3.40.50.10130">
    <property type="match status" value="1"/>
</dbReference>
<dbReference type="GO" id="GO:0070522">
    <property type="term" value="C:ERCC4-ERCC1 complex"/>
    <property type="evidence" value="ECO:0007669"/>
    <property type="project" value="TreeGrafter"/>
</dbReference>
<dbReference type="InParanoid" id="F4S4T6"/>
<feature type="non-terminal residue" evidence="9">
    <location>
        <position position="1"/>
    </location>
</feature>
<dbReference type="GeneID" id="18927841"/>
<dbReference type="EMBL" id="GL883148">
    <property type="protein sequence ID" value="EGG00371.1"/>
    <property type="molecule type" value="Genomic_DNA"/>
</dbReference>
<dbReference type="OrthoDB" id="10262814at2759"/>
<dbReference type="KEGG" id="mlr:MELLADRAFT_39770"/>
<dbReference type="RefSeq" id="XP_007416390.1">
    <property type="nucleotide sequence ID" value="XM_007416328.1"/>
</dbReference>
<dbReference type="GO" id="GO:0006289">
    <property type="term" value="P:nucleotide-excision repair"/>
    <property type="evidence" value="ECO:0007669"/>
    <property type="project" value="UniProtKB-ARBA"/>
</dbReference>
<dbReference type="InterPro" id="IPR010994">
    <property type="entry name" value="RuvA_2-like"/>
</dbReference>
<dbReference type="AlphaFoldDB" id="F4S4T6"/>
<dbReference type="Proteomes" id="UP000001072">
    <property type="component" value="Unassembled WGS sequence"/>
</dbReference>
<feature type="domain" description="ERCC1-like central" evidence="8">
    <location>
        <begin position="1"/>
        <end position="108"/>
    </location>
</feature>
<sequence>RQKGNPILNLLQSVPWEHGDIVCDYQVGLTTGLLFLSLRYHKLHPEYIHTRIGKLGQSYNLRILLILCDVEDHELSIREITKVSVTNQLTVFLAWSNAEAARYIQLFKSFERKPPDLIKERSDNTYLAQLSSVLTTVNGLNKTDVLTLASSFGSFRNITEASQADLLRCAGLGEKKVNRLIDSFNSPFGPP</sequence>
<dbReference type="GO" id="GO:0003697">
    <property type="term" value="F:single-stranded DNA binding"/>
    <property type="evidence" value="ECO:0007669"/>
    <property type="project" value="TreeGrafter"/>
</dbReference>
<dbReference type="Pfam" id="PF14520">
    <property type="entry name" value="HHH_5"/>
    <property type="match status" value="1"/>
</dbReference>
<reference evidence="10" key="1">
    <citation type="journal article" date="2011" name="Proc. Natl. Acad. Sci. U.S.A.">
        <title>Obligate biotrophy features unraveled by the genomic analysis of rust fungi.</title>
        <authorList>
            <person name="Duplessis S."/>
            <person name="Cuomo C.A."/>
            <person name="Lin Y.-C."/>
            <person name="Aerts A."/>
            <person name="Tisserant E."/>
            <person name="Veneault-Fourrey C."/>
            <person name="Joly D.L."/>
            <person name="Hacquard S."/>
            <person name="Amselem J."/>
            <person name="Cantarel B.L."/>
            <person name="Chiu R."/>
            <person name="Coutinho P.M."/>
            <person name="Feau N."/>
            <person name="Field M."/>
            <person name="Frey P."/>
            <person name="Gelhaye E."/>
            <person name="Goldberg J."/>
            <person name="Grabherr M.G."/>
            <person name="Kodira C.D."/>
            <person name="Kohler A."/>
            <person name="Kuees U."/>
            <person name="Lindquist E.A."/>
            <person name="Lucas S.M."/>
            <person name="Mago R."/>
            <person name="Mauceli E."/>
            <person name="Morin E."/>
            <person name="Murat C."/>
            <person name="Pangilinan J.L."/>
            <person name="Park R."/>
            <person name="Pearson M."/>
            <person name="Quesneville H."/>
            <person name="Rouhier N."/>
            <person name="Sakthikumar S."/>
            <person name="Salamov A.A."/>
            <person name="Schmutz J."/>
            <person name="Selles B."/>
            <person name="Shapiro H."/>
            <person name="Tanguay P."/>
            <person name="Tuskan G.A."/>
            <person name="Henrissat B."/>
            <person name="Van de Peer Y."/>
            <person name="Rouze P."/>
            <person name="Ellis J.G."/>
            <person name="Dodds P.N."/>
            <person name="Schein J.E."/>
            <person name="Zhong S."/>
            <person name="Hamelin R.C."/>
            <person name="Grigoriev I.V."/>
            <person name="Szabo L.J."/>
            <person name="Martin F."/>
        </authorList>
    </citation>
    <scope>NUCLEOTIDE SEQUENCE [LARGE SCALE GENOMIC DNA]</scope>
    <source>
        <strain evidence="10">98AG31 / pathotype 3-4-7</strain>
    </source>
</reference>
<dbReference type="GO" id="GO:0003684">
    <property type="term" value="F:damaged DNA binding"/>
    <property type="evidence" value="ECO:0007669"/>
    <property type="project" value="InterPro"/>
</dbReference>
<dbReference type="FunFam" id="1.10.150.20:FF:000017">
    <property type="entry name" value="DNA excision repair protein ERCC-1"/>
    <property type="match status" value="1"/>
</dbReference>
<dbReference type="InterPro" id="IPR047260">
    <property type="entry name" value="ERCC1-like_central_dom"/>
</dbReference>
<dbReference type="GO" id="GO:0006302">
    <property type="term" value="P:double-strand break repair"/>
    <property type="evidence" value="ECO:0007669"/>
    <property type="project" value="UniProtKB-ARBA"/>
</dbReference>
<keyword evidence="4" id="KW-0238">DNA-binding</keyword>
<evidence type="ECO:0000256" key="5">
    <source>
        <dbReference type="ARBA" id="ARBA00023204"/>
    </source>
</evidence>
<evidence type="ECO:0000256" key="6">
    <source>
        <dbReference type="ARBA" id="ARBA00023242"/>
    </source>
</evidence>
<dbReference type="FunFam" id="3.40.50.10130:FF:000001">
    <property type="entry name" value="DNA excision repair protein ERCC-1"/>
    <property type="match status" value="1"/>
</dbReference>
<dbReference type="Pfam" id="PF03834">
    <property type="entry name" value="Rad10"/>
    <property type="match status" value="1"/>
</dbReference>
<dbReference type="SUPFAM" id="SSF47781">
    <property type="entry name" value="RuvA domain 2-like"/>
    <property type="match status" value="1"/>
</dbReference>
<dbReference type="STRING" id="747676.F4S4T6"/>
<evidence type="ECO:0000256" key="4">
    <source>
        <dbReference type="ARBA" id="ARBA00023125"/>
    </source>
</evidence>
<dbReference type="GO" id="GO:0000110">
    <property type="term" value="C:nucleotide-excision repair factor 1 complex"/>
    <property type="evidence" value="ECO:0007669"/>
    <property type="project" value="TreeGrafter"/>
</dbReference>
<accession>F4S4T6</accession>
<dbReference type="Gene3D" id="1.10.150.20">
    <property type="entry name" value="5' to 3' exonuclease, C-terminal subdomain"/>
    <property type="match status" value="1"/>
</dbReference>
<evidence type="ECO:0000256" key="3">
    <source>
        <dbReference type="ARBA" id="ARBA00022763"/>
    </source>
</evidence>
<dbReference type="SUPFAM" id="SSF52980">
    <property type="entry name" value="Restriction endonuclease-like"/>
    <property type="match status" value="1"/>
</dbReference>
<dbReference type="InterPro" id="IPR004579">
    <property type="entry name" value="ERCC1/RAD10/SWI10"/>
</dbReference>
<dbReference type="FunCoup" id="F4S4T6">
    <property type="interactions" value="67"/>
</dbReference>
<name>F4S4T6_MELLP</name>
<dbReference type="PANTHER" id="PTHR12749:SF0">
    <property type="entry name" value="DNA EXCISION REPAIR PROTEIN ERCC-1"/>
    <property type="match status" value="1"/>
</dbReference>
<gene>
    <name evidence="9" type="ORF">MELLADRAFT_39770</name>
</gene>
<protein>
    <recommendedName>
        <fullName evidence="7">DNA excision repair protein ERCC-1</fullName>
    </recommendedName>
</protein>
<dbReference type="VEuPathDB" id="FungiDB:MELLADRAFT_39770"/>
<dbReference type="NCBIfam" id="TIGR00597">
    <property type="entry name" value="rad10"/>
    <property type="match status" value="1"/>
</dbReference>
<evidence type="ECO:0000313" key="9">
    <source>
        <dbReference type="EMBL" id="EGG00371.1"/>
    </source>
</evidence>
<comment type="subcellular location">
    <subcellularLocation>
        <location evidence="1">Nucleus</location>
    </subcellularLocation>
</comment>
<keyword evidence="6" id="KW-0539">Nucleus</keyword>
<comment type="similarity">
    <text evidence="2">Belongs to the ERCC1/RAD10/SWI10 family.</text>
</comment>